<dbReference type="Proteomes" id="UP000050790">
    <property type="component" value="Unassembled WGS sequence"/>
</dbReference>
<protein>
    <submittedName>
        <fullName evidence="4">DUF727 domain-containing protein</fullName>
    </submittedName>
</protein>
<dbReference type="InterPro" id="IPR037395">
    <property type="entry name" value="GSKIP"/>
</dbReference>
<organism evidence="3 4">
    <name type="scientific">Schistosoma margrebowiei</name>
    <dbReference type="NCBI Taxonomy" id="48269"/>
    <lineage>
        <taxon>Eukaryota</taxon>
        <taxon>Metazoa</taxon>
        <taxon>Spiralia</taxon>
        <taxon>Lophotrochozoa</taxon>
        <taxon>Platyhelminthes</taxon>
        <taxon>Trematoda</taxon>
        <taxon>Digenea</taxon>
        <taxon>Strigeidida</taxon>
        <taxon>Schistosomatoidea</taxon>
        <taxon>Schistosomatidae</taxon>
        <taxon>Schistosoma</taxon>
    </lineage>
</organism>
<dbReference type="WBParaSite" id="SMRG1_82730.1">
    <property type="protein sequence ID" value="SMRG1_82730.1"/>
    <property type="gene ID" value="SMRG1_82730"/>
</dbReference>
<proteinExistence type="inferred from homology"/>
<accession>A0AA85AHC9</accession>
<dbReference type="InterPro" id="IPR007967">
    <property type="entry name" value="GSKIP_dom"/>
</dbReference>
<evidence type="ECO:0000313" key="4">
    <source>
        <dbReference type="WBParaSite" id="SMRG1_82730.1"/>
    </source>
</evidence>
<evidence type="ECO:0000259" key="2">
    <source>
        <dbReference type="Pfam" id="PF05303"/>
    </source>
</evidence>
<name>A0AA85AHC9_9TREM</name>
<comment type="similarity">
    <text evidence="1">Belongs to the GSKIP family.</text>
</comment>
<dbReference type="GO" id="GO:0019207">
    <property type="term" value="F:kinase regulator activity"/>
    <property type="evidence" value="ECO:0007669"/>
    <property type="project" value="TreeGrafter"/>
</dbReference>
<dbReference type="Pfam" id="PF05303">
    <property type="entry name" value="GSKIP_dom"/>
    <property type="match status" value="1"/>
</dbReference>
<evidence type="ECO:0000313" key="3">
    <source>
        <dbReference type="Proteomes" id="UP000050790"/>
    </source>
</evidence>
<dbReference type="AlphaFoldDB" id="A0AA85AHC9"/>
<dbReference type="SUPFAM" id="SSF103107">
    <property type="entry name" value="Hypothetical protein c14orf129, hspc210"/>
    <property type="match status" value="1"/>
</dbReference>
<reference evidence="4" key="1">
    <citation type="submission" date="2023-11" db="UniProtKB">
        <authorList>
            <consortium name="WormBaseParasite"/>
        </authorList>
    </citation>
    <scope>IDENTIFICATION</scope>
</reference>
<sequence>MFVCLNTSTFLNVRTLSKRSECEFAFAGMTTATKNTFGSVGCVHSADNHEDVKLCSIEAKAAIAEVGFGVKEICLASDSLPFTDTLAYLNLTTLEGEKMCVEISVKGFCPVGSSYDEVRKQSVDDSYSDIHSVDYEDYYETIYALLSVRSPLFRHSFSEKLSNRLQELNEKQTEATTCEDIKQ</sequence>
<dbReference type="InterPro" id="IPR023231">
    <property type="entry name" value="GSKIP_dom_sf"/>
</dbReference>
<dbReference type="GO" id="GO:0051018">
    <property type="term" value="F:protein kinase A binding"/>
    <property type="evidence" value="ECO:0007669"/>
    <property type="project" value="TreeGrafter"/>
</dbReference>
<dbReference type="PANTHER" id="PTHR12490:SF4">
    <property type="entry name" value="GSK3B-INTERACTING PROTEIN"/>
    <property type="match status" value="1"/>
</dbReference>
<evidence type="ECO:0000256" key="1">
    <source>
        <dbReference type="ARBA" id="ARBA00009571"/>
    </source>
</evidence>
<dbReference type="GO" id="GO:0060828">
    <property type="term" value="P:regulation of canonical Wnt signaling pathway"/>
    <property type="evidence" value="ECO:0007669"/>
    <property type="project" value="InterPro"/>
</dbReference>
<dbReference type="PANTHER" id="PTHR12490">
    <property type="entry name" value="GSK3B-INTERACTING PROTEIN"/>
    <property type="match status" value="1"/>
</dbReference>
<feature type="domain" description="GSKIP" evidence="2">
    <location>
        <begin position="56"/>
        <end position="168"/>
    </location>
</feature>
<dbReference type="Gene3D" id="3.30.2280.10">
    <property type="entry name" value="Hypothetical protein (hspc210)"/>
    <property type="match status" value="1"/>
</dbReference>
<dbReference type="GO" id="GO:0005737">
    <property type="term" value="C:cytoplasm"/>
    <property type="evidence" value="ECO:0007669"/>
    <property type="project" value="TreeGrafter"/>
</dbReference>